<proteinExistence type="predicted"/>
<reference evidence="1" key="1">
    <citation type="submission" date="2021-12" db="EMBL/GenBank/DDBJ databases">
        <title>Curvularia clavata genome.</title>
        <authorList>
            <person name="Cao Y."/>
        </authorList>
    </citation>
    <scope>NUCLEOTIDE SEQUENCE</scope>
    <source>
        <strain evidence="1">Yc1106</strain>
    </source>
</reference>
<dbReference type="EMBL" id="CP089275">
    <property type="protein sequence ID" value="USP75997.1"/>
    <property type="molecule type" value="Genomic_DNA"/>
</dbReference>
<dbReference type="PANTHER" id="PTHR39603">
    <property type="entry name" value="CYANOVIRIN-N DOMAIN-CONTAINING PROTEIN"/>
    <property type="match status" value="1"/>
</dbReference>
<evidence type="ECO:0000313" key="2">
    <source>
        <dbReference type="Proteomes" id="UP001056012"/>
    </source>
</evidence>
<name>A0A9Q9DQW4_CURCL</name>
<organism evidence="1 2">
    <name type="scientific">Curvularia clavata</name>
    <dbReference type="NCBI Taxonomy" id="95742"/>
    <lineage>
        <taxon>Eukaryota</taxon>
        <taxon>Fungi</taxon>
        <taxon>Dikarya</taxon>
        <taxon>Ascomycota</taxon>
        <taxon>Pezizomycotina</taxon>
        <taxon>Dothideomycetes</taxon>
        <taxon>Pleosporomycetidae</taxon>
        <taxon>Pleosporales</taxon>
        <taxon>Pleosporineae</taxon>
        <taxon>Pleosporaceae</taxon>
        <taxon>Curvularia</taxon>
    </lineage>
</organism>
<dbReference type="OrthoDB" id="2112446at2759"/>
<dbReference type="AlphaFoldDB" id="A0A9Q9DQW4"/>
<evidence type="ECO:0000313" key="1">
    <source>
        <dbReference type="EMBL" id="USP75997.1"/>
    </source>
</evidence>
<accession>A0A9Q9DQW4</accession>
<protein>
    <submittedName>
        <fullName evidence="1">Uncharacterized protein</fullName>
    </submittedName>
</protein>
<dbReference type="PANTHER" id="PTHR39603:SF1">
    <property type="entry name" value="CYANOVIRIN-N DOMAIN-CONTAINING PROTEIN"/>
    <property type="match status" value="1"/>
</dbReference>
<sequence length="166" mass="17393">MISGPGLPSLTSLNLTTADIDKLSVTEISTGQVRTSNPQCGPVDDAYTNVTSLIHCFHYLLKLGTTRCEFKRNEVSMLCRYGGIGIVIGMGISGEVESGHCSDVALGLLTVIDGCTRPDMSVAGFARANGNGNIVVGGTNIEYATHATGTANFGRLVMDSLGEEAY</sequence>
<dbReference type="VEuPathDB" id="FungiDB:yc1106_03271"/>
<gene>
    <name evidence="1" type="ORF">yc1106_03271</name>
</gene>
<dbReference type="Proteomes" id="UP001056012">
    <property type="component" value="Chromosome 2"/>
</dbReference>
<keyword evidence="2" id="KW-1185">Reference proteome</keyword>